<evidence type="ECO:0000313" key="1">
    <source>
        <dbReference type="EMBL" id="CAB4677045.1"/>
    </source>
</evidence>
<dbReference type="InterPro" id="IPR023606">
    <property type="entry name" value="CoA-Trfase_III_dom_1_sf"/>
</dbReference>
<dbReference type="GO" id="GO:0003824">
    <property type="term" value="F:catalytic activity"/>
    <property type="evidence" value="ECO:0007669"/>
    <property type="project" value="InterPro"/>
</dbReference>
<dbReference type="PANTHER" id="PTHR48228:SF5">
    <property type="entry name" value="ALPHA-METHYLACYL-COA RACEMASE"/>
    <property type="match status" value="1"/>
</dbReference>
<dbReference type="AlphaFoldDB" id="A0A6J6MWW8"/>
<reference evidence="1" key="1">
    <citation type="submission" date="2020-05" db="EMBL/GenBank/DDBJ databases">
        <authorList>
            <person name="Chiriac C."/>
            <person name="Salcher M."/>
            <person name="Ghai R."/>
            <person name="Kavagutti S V."/>
        </authorList>
    </citation>
    <scope>NUCLEOTIDE SEQUENCE</scope>
</reference>
<accession>A0A6J6MWW8</accession>
<dbReference type="PANTHER" id="PTHR48228">
    <property type="entry name" value="SUCCINYL-COA--D-CITRAMALATE COA-TRANSFERASE"/>
    <property type="match status" value="1"/>
</dbReference>
<proteinExistence type="predicted"/>
<dbReference type="InterPro" id="IPR050509">
    <property type="entry name" value="CoA-transferase_III"/>
</dbReference>
<dbReference type="Pfam" id="PF02515">
    <property type="entry name" value="CoA_transf_3"/>
    <property type="match status" value="1"/>
</dbReference>
<dbReference type="EMBL" id="CAEZXE010000050">
    <property type="protein sequence ID" value="CAB4677045.1"/>
    <property type="molecule type" value="Genomic_DNA"/>
</dbReference>
<sequence>MSWASSGWDLAVDFADQAIDRHAALGLPSIGTGAELLSQRSTFTDVSSRRQVSMGGFCRLLRTADGWCAVHLPRRDDLNLLPAWLGVDAGVDEIPWAAIAEALSLRSASEVVQTGQELGLAVSILPVDEDDQLRDRGTTNPARPWIQRRVGTRLRDISLDGARVVDLSSLWAGPLCSRILTEAGAKVVKVESSTRPDASRDGDRAFFDWLHAGQEFASLPLENQSGVADLVALLEQADVVIEGSRPRAFDRLGIVPAEIVAKRPGAVWLSITAYGRCGPWRDWAGFGDDAAVAGGLVDLDAAGVPSFVGDAVADPLTGLLAAAVVADAVGRGGGVTIDVALREVARSAAAAARVVW</sequence>
<dbReference type="Gene3D" id="3.40.50.10540">
    <property type="entry name" value="Crotonobetainyl-coa:carnitine coa-transferase, domain 1"/>
    <property type="match status" value="1"/>
</dbReference>
<gene>
    <name evidence="1" type="ORF">UFOPK2350_00730</name>
</gene>
<protein>
    <submittedName>
        <fullName evidence="1">Unannotated protein</fullName>
    </submittedName>
</protein>
<dbReference type="SUPFAM" id="SSF89796">
    <property type="entry name" value="CoA-transferase family III (CaiB/BaiF)"/>
    <property type="match status" value="1"/>
</dbReference>
<dbReference type="InterPro" id="IPR003673">
    <property type="entry name" value="CoA-Trfase_fam_III"/>
</dbReference>
<organism evidence="1">
    <name type="scientific">freshwater metagenome</name>
    <dbReference type="NCBI Taxonomy" id="449393"/>
    <lineage>
        <taxon>unclassified sequences</taxon>
        <taxon>metagenomes</taxon>
        <taxon>ecological metagenomes</taxon>
    </lineage>
</organism>
<name>A0A6J6MWW8_9ZZZZ</name>